<evidence type="ECO:0000256" key="3">
    <source>
        <dbReference type="ARBA" id="ARBA00022448"/>
    </source>
</evidence>
<evidence type="ECO:0000313" key="9">
    <source>
        <dbReference type="EMBL" id="PJZ02960.1"/>
    </source>
</evidence>
<name>A0A2M9W5Y3_9GAMM</name>
<dbReference type="GO" id="GO:0033214">
    <property type="term" value="P:siderophore-iron import into cell"/>
    <property type="evidence" value="ECO:0007669"/>
    <property type="project" value="TreeGrafter"/>
</dbReference>
<sequence length="329" mass="34692">MIYTYRWVLSLLLLVVAFWLSLVSFAAVPIPFQAAFDALLPGKVHSIAEALVFNLRLPRALVAMLLGASLALAGALLQVLTHNPLASPAVLGINSGAALAIALTSAFSPMALQGYPLSVIAAAGGGLSWLCVSAAGRGSHQQQDRQRLILAGIALSAFCMALTRVTLLLAEDHAFGILYWLAGGISHARWQQVWQLLPFVGLLAPLVLLQARSLNLLGIGDDAAHALGVNLRRLRIGLSFALLLLVGACVSVAGPLGFIGLLVPHVARAWIGHDLRIMLPMSMLLGAMFLLVADIAARGLAWPGEIPAGVVLGLVGAPCFVWLARRQRS</sequence>
<keyword evidence="6 8" id="KW-1133">Transmembrane helix</keyword>
<dbReference type="Gene3D" id="1.10.3470.10">
    <property type="entry name" value="ABC transporter involved in vitamin B12 uptake, BtuC"/>
    <property type="match status" value="1"/>
</dbReference>
<dbReference type="RefSeq" id="WP_100703920.1">
    <property type="nucleotide sequence ID" value="NZ_MLFP01000003.1"/>
</dbReference>
<feature type="transmembrane region" description="Helical" evidence="8">
    <location>
        <begin position="275"/>
        <end position="300"/>
    </location>
</feature>
<feature type="transmembrane region" description="Helical" evidence="8">
    <location>
        <begin position="114"/>
        <end position="136"/>
    </location>
</feature>
<feature type="transmembrane region" description="Helical" evidence="8">
    <location>
        <begin position="306"/>
        <end position="324"/>
    </location>
</feature>
<keyword evidence="7 8" id="KW-0472">Membrane</keyword>
<dbReference type="FunFam" id="1.10.3470.10:FF:000001">
    <property type="entry name" value="Vitamin B12 ABC transporter permease BtuC"/>
    <property type="match status" value="1"/>
</dbReference>
<evidence type="ECO:0000256" key="6">
    <source>
        <dbReference type="ARBA" id="ARBA00022989"/>
    </source>
</evidence>
<organism evidence="9 10">
    <name type="scientific">Pantoea rodasii</name>
    <dbReference type="NCBI Taxonomy" id="1076549"/>
    <lineage>
        <taxon>Bacteria</taxon>
        <taxon>Pseudomonadati</taxon>
        <taxon>Pseudomonadota</taxon>
        <taxon>Gammaproteobacteria</taxon>
        <taxon>Enterobacterales</taxon>
        <taxon>Erwiniaceae</taxon>
        <taxon>Pantoea</taxon>
    </lineage>
</organism>
<proteinExistence type="inferred from homology"/>
<feature type="transmembrane region" description="Helical" evidence="8">
    <location>
        <begin position="240"/>
        <end position="263"/>
    </location>
</feature>
<evidence type="ECO:0000256" key="5">
    <source>
        <dbReference type="ARBA" id="ARBA00022692"/>
    </source>
</evidence>
<evidence type="ECO:0000256" key="8">
    <source>
        <dbReference type="SAM" id="Phobius"/>
    </source>
</evidence>
<comment type="similarity">
    <text evidence="2">Belongs to the binding-protein-dependent transport system permease family. FecCD subfamily.</text>
</comment>
<keyword evidence="10" id="KW-1185">Reference proteome</keyword>
<accession>A0A2M9W5Y3</accession>
<dbReference type="Pfam" id="PF01032">
    <property type="entry name" value="FecCD"/>
    <property type="match status" value="1"/>
</dbReference>
<protein>
    <submittedName>
        <fullName evidence="9">Iron-dicitrate transporter permease subunit</fullName>
    </submittedName>
</protein>
<feature type="transmembrane region" description="Helical" evidence="8">
    <location>
        <begin position="60"/>
        <end position="77"/>
    </location>
</feature>
<dbReference type="PANTHER" id="PTHR30472:SF1">
    <property type="entry name" value="FE(3+) DICITRATE TRANSPORT SYSTEM PERMEASE PROTEIN FECC-RELATED"/>
    <property type="match status" value="1"/>
</dbReference>
<dbReference type="EMBL" id="PIQI01000029">
    <property type="protein sequence ID" value="PJZ02960.1"/>
    <property type="molecule type" value="Genomic_DNA"/>
</dbReference>
<comment type="subcellular location">
    <subcellularLocation>
        <location evidence="1">Cell membrane</location>
        <topology evidence="1">Multi-pass membrane protein</topology>
    </subcellularLocation>
</comment>
<comment type="caution">
    <text evidence="9">The sequence shown here is derived from an EMBL/GenBank/DDBJ whole genome shotgun (WGS) entry which is preliminary data.</text>
</comment>
<evidence type="ECO:0000256" key="2">
    <source>
        <dbReference type="ARBA" id="ARBA00007935"/>
    </source>
</evidence>
<evidence type="ECO:0000256" key="7">
    <source>
        <dbReference type="ARBA" id="ARBA00023136"/>
    </source>
</evidence>
<dbReference type="GO" id="GO:0022857">
    <property type="term" value="F:transmembrane transporter activity"/>
    <property type="evidence" value="ECO:0007669"/>
    <property type="project" value="InterPro"/>
</dbReference>
<keyword evidence="3" id="KW-0813">Transport</keyword>
<dbReference type="SUPFAM" id="SSF81345">
    <property type="entry name" value="ABC transporter involved in vitamin B12 uptake, BtuC"/>
    <property type="match status" value="1"/>
</dbReference>
<keyword evidence="5 8" id="KW-0812">Transmembrane</keyword>
<keyword evidence="4" id="KW-1003">Cell membrane</keyword>
<dbReference type="AlphaFoldDB" id="A0A2M9W5Y3"/>
<reference evidence="9 10" key="1">
    <citation type="submission" date="2017-11" db="EMBL/GenBank/DDBJ databases">
        <title>The genome sequence of Pantoea rodasii DSM 26611.</title>
        <authorList>
            <person name="Gao J."/>
            <person name="Mao X."/>
            <person name="Sun J."/>
        </authorList>
    </citation>
    <scope>NUCLEOTIDE SEQUENCE [LARGE SCALE GENOMIC DNA]</scope>
    <source>
        <strain evidence="9 10">DSM 26611</strain>
    </source>
</reference>
<dbReference type="Proteomes" id="UP000232062">
    <property type="component" value="Unassembled WGS sequence"/>
</dbReference>
<dbReference type="InterPro" id="IPR037294">
    <property type="entry name" value="ABC_BtuC-like"/>
</dbReference>
<gene>
    <name evidence="9" type="primary">fecC</name>
    <name evidence="9" type="ORF">PRCB_23065</name>
</gene>
<dbReference type="GO" id="GO:0005886">
    <property type="term" value="C:plasma membrane"/>
    <property type="evidence" value="ECO:0007669"/>
    <property type="project" value="UniProtKB-SubCell"/>
</dbReference>
<evidence type="ECO:0000256" key="1">
    <source>
        <dbReference type="ARBA" id="ARBA00004651"/>
    </source>
</evidence>
<feature type="transmembrane region" description="Helical" evidence="8">
    <location>
        <begin position="148"/>
        <end position="167"/>
    </location>
</feature>
<evidence type="ECO:0000313" key="10">
    <source>
        <dbReference type="Proteomes" id="UP000232062"/>
    </source>
</evidence>
<dbReference type="STRING" id="1076549.HA45_05210"/>
<dbReference type="NCBIfam" id="NF008407">
    <property type="entry name" value="PRK11228.1"/>
    <property type="match status" value="1"/>
</dbReference>
<dbReference type="PANTHER" id="PTHR30472">
    <property type="entry name" value="FERRIC ENTEROBACTIN TRANSPORT SYSTEM PERMEASE PROTEIN"/>
    <property type="match status" value="1"/>
</dbReference>
<dbReference type="OrthoDB" id="9055647at2"/>
<dbReference type="CDD" id="cd06550">
    <property type="entry name" value="TM_ABC_iron-siderophores_like"/>
    <property type="match status" value="1"/>
</dbReference>
<feature type="transmembrane region" description="Helical" evidence="8">
    <location>
        <begin position="89"/>
        <end position="108"/>
    </location>
</feature>
<evidence type="ECO:0000256" key="4">
    <source>
        <dbReference type="ARBA" id="ARBA00022475"/>
    </source>
</evidence>
<dbReference type="InterPro" id="IPR000522">
    <property type="entry name" value="ABC_transptr_permease_BtuC"/>
</dbReference>